<dbReference type="EMBL" id="UFSZ01000001">
    <property type="protein sequence ID" value="SUV15338.1"/>
    <property type="molecule type" value="Genomic_DNA"/>
</dbReference>
<name>A0AAJ4ZRY0_LYSSH</name>
<proteinExistence type="predicted"/>
<evidence type="ECO:0000313" key="2">
    <source>
        <dbReference type="Proteomes" id="UP000255295"/>
    </source>
</evidence>
<sequence length="46" mass="5540">MISFEQRRLLHKYVVYDMAVQTLQRNYKVIENLKMTQCIFTNTNTG</sequence>
<gene>
    <name evidence="1" type="ORF">NCTC10338_00402</name>
</gene>
<dbReference type="Proteomes" id="UP000255295">
    <property type="component" value="Unassembled WGS sequence"/>
</dbReference>
<organism evidence="1 2">
    <name type="scientific">Lysinibacillus sphaericus</name>
    <name type="common">Bacillus sphaericus</name>
    <dbReference type="NCBI Taxonomy" id="1421"/>
    <lineage>
        <taxon>Bacteria</taxon>
        <taxon>Bacillati</taxon>
        <taxon>Bacillota</taxon>
        <taxon>Bacilli</taxon>
        <taxon>Bacillales</taxon>
        <taxon>Bacillaceae</taxon>
        <taxon>Lysinibacillus</taxon>
    </lineage>
</organism>
<evidence type="ECO:0000313" key="1">
    <source>
        <dbReference type="EMBL" id="SUV15338.1"/>
    </source>
</evidence>
<accession>A0AAJ4ZRY0</accession>
<reference evidence="1 2" key="1">
    <citation type="submission" date="2018-06" db="EMBL/GenBank/DDBJ databases">
        <authorList>
            <consortium name="Pathogen Informatics"/>
            <person name="Doyle S."/>
        </authorList>
    </citation>
    <scope>NUCLEOTIDE SEQUENCE [LARGE SCALE GENOMIC DNA]</scope>
    <source>
        <strain evidence="1 2">NCTC10338</strain>
    </source>
</reference>
<comment type="caution">
    <text evidence="1">The sequence shown here is derived from an EMBL/GenBank/DDBJ whole genome shotgun (WGS) entry which is preliminary data.</text>
</comment>
<protein>
    <submittedName>
        <fullName evidence="1">Uncharacterized protein</fullName>
    </submittedName>
</protein>
<dbReference type="AlphaFoldDB" id="A0AAJ4ZRY0"/>